<dbReference type="Proteomes" id="UP000192596">
    <property type="component" value="Unassembled WGS sequence"/>
</dbReference>
<reference evidence="4" key="1">
    <citation type="submission" date="2017-03" db="EMBL/GenBank/DDBJ databases">
        <title>Genomes of endolithic fungi from Antarctica.</title>
        <authorList>
            <person name="Coleine C."/>
            <person name="Masonjones S."/>
            <person name="Stajich J.E."/>
        </authorList>
    </citation>
    <scope>NUCLEOTIDE SEQUENCE [LARGE SCALE GENOMIC DNA]</scope>
    <source>
        <strain evidence="4">CCFEE 5527</strain>
    </source>
</reference>
<dbReference type="InterPro" id="IPR049150">
    <property type="entry name" value="EFR3_HEAT-like_rpt"/>
</dbReference>
<sequence length="1097" mass="118743">MVKSHLPGHMDTARQLMRPKHQLLVLKCYPRLPKNSSADVKPNGSELSYLVYYASTRRSKLQKVGSFLEKKAASDVGKLQSTRVLVTLQIFTALLENKVVGSGNGFNMIAPYVLRTIHNIVQVTNDISLIEASVATWEVFCHDQDQATLAADGDYRELYEQVVRDWVSCARNSAVKKLGRSTTAVSVPDAVRLRESGLDAIKAMLKSDTLGSEIGRQLNITLPAILTNLRGENALYLTHLQSLSTRKDTEEKEKSALRRPSIRAAEGTVQDADALAEEGVATQALDCLRAVFETENRAQVRSATSEVLKYLARYQAEDRPKTALSQQSPAVSDWVSWAVKLFEMITGWTAVQDRFTLLVTASETLAHLPLRDADLAHHLLLTHLIDDILRSDLNLIGLSVMDILLGLIQQILRVLQLGSPPSAADGSVSGHSSADDLKADDKQSPNSVPSDGRLQLLARLRSCVADLATHVYYTDQIGDMVSAILLRLKPNTSLTAEQNPLATANAIEEPLSAVTQVASNISQPARERSHSQSGGFFTFDTARQIALESVRDVLIVANSSRSRAAGGVAESRSPVSISTWEGTQWLLRDPSPAVRRAYVDALCTWLTLETRKGDARIREPRETRKPKQEGTNGTLARRALSNASNRERQSKRARNTFLQLLHLAIYETAVQHASIPSPSSEADLQMLHLLSVSLVQKLGINALQTSLPMLFALQESIVTMDSPLAKIRLGSLFHGYLWHLSEQFQFDTEATGREIQTEILRRQQHKLWMSGIAMPPVPLERIPQTGHAMIEPTSTIPALSQDTIAGEQLKPFDHRQALIDRISEAYATVVVSPLPSPPTSPNRTFSIPALDRSTSGYLSARPVTSTTLPDKVKEAMMSIWTRESCLAAIAAAAPKSASLSGSRSSPNGNNGVAANHRSLLGAANNGSPPVRSSSGTQLSSIPGNSASPTNGANLNPAQGNYRQQAFGLLGTSRVHSQSPNRRISGHTSGSQSADPYSGSDTGANRTLRVDELKRVLAGGTAARPYTAADAADDTGSESMVEVGEADRHLGSESEYGGEARAKTVSPARAGKPDLEALLEGIGIDGGEEKAGLGRPPY</sequence>
<feature type="region of interest" description="Disordered" evidence="2">
    <location>
        <begin position="973"/>
        <end position="1005"/>
    </location>
</feature>
<feature type="compositionally biased region" description="Polar residues" evidence="2">
    <location>
        <begin position="973"/>
        <end position="1004"/>
    </location>
</feature>
<dbReference type="Pfam" id="PF21072">
    <property type="entry name" value="EFR3"/>
    <property type="match status" value="1"/>
</dbReference>
<feature type="compositionally biased region" description="Basic and acidic residues" evidence="2">
    <location>
        <begin position="615"/>
        <end position="628"/>
    </location>
</feature>
<feature type="region of interest" description="Disordered" evidence="2">
    <location>
        <begin position="425"/>
        <end position="450"/>
    </location>
</feature>
<organism evidence="3 4">
    <name type="scientific">Cryoendolithus antarcticus</name>
    <dbReference type="NCBI Taxonomy" id="1507870"/>
    <lineage>
        <taxon>Eukaryota</taxon>
        <taxon>Fungi</taxon>
        <taxon>Dikarya</taxon>
        <taxon>Ascomycota</taxon>
        <taxon>Pezizomycotina</taxon>
        <taxon>Dothideomycetes</taxon>
        <taxon>Dothideomycetidae</taxon>
        <taxon>Cladosporiales</taxon>
        <taxon>Cladosporiaceae</taxon>
        <taxon>Cryoendolithus</taxon>
    </lineage>
</organism>
<feature type="compositionally biased region" description="Basic and acidic residues" evidence="2">
    <location>
        <begin position="1044"/>
        <end position="1061"/>
    </location>
</feature>
<dbReference type="STRING" id="1507870.A0A1V8SFB8"/>
<name>A0A1V8SFB8_9PEZI</name>
<proteinExistence type="inferred from homology"/>
<dbReference type="PANTHER" id="PTHR47766">
    <property type="entry name" value="PROTEIN EFR3"/>
    <property type="match status" value="1"/>
</dbReference>
<evidence type="ECO:0008006" key="5">
    <source>
        <dbReference type="Google" id="ProtNLM"/>
    </source>
</evidence>
<protein>
    <recommendedName>
        <fullName evidence="5">Protein EFR3</fullName>
    </recommendedName>
</protein>
<dbReference type="InterPro" id="IPR039786">
    <property type="entry name" value="EFR3"/>
</dbReference>
<dbReference type="PANTHER" id="PTHR47766:SF1">
    <property type="entry name" value="PROTEIN EFR3"/>
    <property type="match status" value="1"/>
</dbReference>
<comment type="similarity">
    <text evidence="1">Belongs to the EFR3 family.</text>
</comment>
<feature type="region of interest" description="Disordered" evidence="2">
    <location>
        <begin position="1027"/>
        <end position="1071"/>
    </location>
</feature>
<evidence type="ECO:0000256" key="1">
    <source>
        <dbReference type="ARBA" id="ARBA00010216"/>
    </source>
</evidence>
<evidence type="ECO:0000256" key="2">
    <source>
        <dbReference type="SAM" id="MobiDB-lite"/>
    </source>
</evidence>
<dbReference type="OrthoDB" id="19232at2759"/>
<feature type="compositionally biased region" description="Polar residues" evidence="2">
    <location>
        <begin position="924"/>
        <end position="958"/>
    </location>
</feature>
<dbReference type="AlphaFoldDB" id="A0A1V8SFB8"/>
<dbReference type="InParanoid" id="A0A1V8SFB8"/>
<dbReference type="EMBL" id="NAJO01000053">
    <property type="protein sequence ID" value="OQN97531.1"/>
    <property type="molecule type" value="Genomic_DNA"/>
</dbReference>
<feature type="region of interest" description="Disordered" evidence="2">
    <location>
        <begin position="615"/>
        <end position="651"/>
    </location>
</feature>
<evidence type="ECO:0000313" key="4">
    <source>
        <dbReference type="Proteomes" id="UP000192596"/>
    </source>
</evidence>
<feature type="compositionally biased region" description="Basic and acidic residues" evidence="2">
    <location>
        <begin position="433"/>
        <end position="443"/>
    </location>
</feature>
<dbReference type="GO" id="GO:0005886">
    <property type="term" value="C:plasma membrane"/>
    <property type="evidence" value="ECO:0007669"/>
    <property type="project" value="TreeGrafter"/>
</dbReference>
<gene>
    <name evidence="3" type="ORF">B0A48_16684</name>
</gene>
<evidence type="ECO:0000313" key="3">
    <source>
        <dbReference type="EMBL" id="OQN97531.1"/>
    </source>
</evidence>
<comment type="caution">
    <text evidence="3">The sequence shown here is derived from an EMBL/GenBank/DDBJ whole genome shotgun (WGS) entry which is preliminary data.</text>
</comment>
<dbReference type="GO" id="GO:0072659">
    <property type="term" value="P:protein localization to plasma membrane"/>
    <property type="evidence" value="ECO:0007669"/>
    <property type="project" value="InterPro"/>
</dbReference>
<accession>A0A1V8SFB8</accession>
<feature type="region of interest" description="Disordered" evidence="2">
    <location>
        <begin position="919"/>
        <end position="958"/>
    </location>
</feature>
<keyword evidence="4" id="KW-1185">Reference proteome</keyword>